<dbReference type="AlphaFoldDB" id="A0A5W8EIX4"/>
<organism evidence="1">
    <name type="scientific">Salmonella enterica subsp. enterica serovar Kentucky</name>
    <dbReference type="NCBI Taxonomy" id="192955"/>
    <lineage>
        <taxon>Bacteria</taxon>
        <taxon>Pseudomonadati</taxon>
        <taxon>Pseudomonadota</taxon>
        <taxon>Gammaproteobacteria</taxon>
        <taxon>Enterobacterales</taxon>
        <taxon>Enterobacteriaceae</taxon>
        <taxon>Salmonella</taxon>
    </lineage>
</organism>
<sequence length="144" mass="16554">KKNISDGILKTSMIVIKNNKPITLYVAFETLNKGDIPDSFIDAINNLIANNYGVEPIVGTKIKLMTKSDYKYKYIKNRPSKSDYINYKSGISNIIESISYSYDKSKSRYDFNKVVYRIDFVGFAMQQQKYLSAQERSRVDFIGS</sequence>
<proteinExistence type="predicted"/>
<protein>
    <submittedName>
        <fullName evidence="1">Uncharacterized protein</fullName>
    </submittedName>
</protein>
<reference evidence="1" key="1">
    <citation type="submission" date="2018-07" db="EMBL/GenBank/DDBJ databases">
        <authorList>
            <person name="Ashton P.M."/>
            <person name="Dallman T."/>
            <person name="Nair S."/>
            <person name="De Pinna E."/>
            <person name="Peters T."/>
            <person name="Grant K."/>
        </authorList>
    </citation>
    <scope>NUCLEOTIDE SEQUENCE</scope>
    <source>
        <strain evidence="1">137137</strain>
    </source>
</reference>
<dbReference type="EMBL" id="AAHMZC010000092">
    <property type="protein sequence ID" value="EBY0478906.1"/>
    <property type="molecule type" value="Genomic_DNA"/>
</dbReference>
<comment type="caution">
    <text evidence="1">The sequence shown here is derived from an EMBL/GenBank/DDBJ whole genome shotgun (WGS) entry which is preliminary data.</text>
</comment>
<evidence type="ECO:0000313" key="1">
    <source>
        <dbReference type="EMBL" id="EBY0478906.1"/>
    </source>
</evidence>
<accession>A0A5W8EIX4</accession>
<name>A0A5W8EIX4_SALET</name>
<gene>
    <name evidence="1" type="ORF">DUR33_25150</name>
</gene>
<feature type="non-terminal residue" evidence="1">
    <location>
        <position position="1"/>
    </location>
</feature>